<dbReference type="InterPro" id="IPR047783">
    <property type="entry name" value="ORF2/OrfX-like"/>
</dbReference>
<name>A0AA90KPX3_ACIBA</name>
<dbReference type="GO" id="GO:0003677">
    <property type="term" value="F:DNA binding"/>
    <property type="evidence" value="ECO:0007669"/>
    <property type="project" value="UniProtKB-KW"/>
</dbReference>
<proteinExistence type="predicted"/>
<reference evidence="4" key="3">
    <citation type="submission" date="2024-01" db="EMBL/GenBank/DDBJ databases">
        <authorList>
            <person name="Macesic N."/>
        </authorList>
    </citation>
    <scope>NUCLEOTIDE SEQUENCE</scope>
    <source>
        <strain evidence="4">CPO519</strain>
    </source>
</reference>
<dbReference type="EMBL" id="JARTMM020000005">
    <property type="protein sequence ID" value="MEC5498934.1"/>
    <property type="molecule type" value="Genomic_DNA"/>
</dbReference>
<reference evidence="4 5" key="1">
    <citation type="journal article" date="2023" name="Nat. Commun.">
        <title>Genomic dissection of endemic carbapenem resistance reveals metallo-beta-lactamase dissemination through clonal, plasmid and integron transfer.</title>
        <authorList>
            <person name="Macesic N."/>
            <person name="Hawkey J."/>
            <person name="Vezina B."/>
            <person name="Wisniewski J.A."/>
            <person name="Cottingham H."/>
            <person name="Blakeway L.V."/>
            <person name="Harshegyi T."/>
            <person name="Pragastis K."/>
            <person name="Badoordeen G.Z."/>
            <person name="Dennison A."/>
            <person name="Spelman D.W."/>
            <person name="Jenney A.W.J."/>
            <person name="Peleg A.Y."/>
        </authorList>
    </citation>
    <scope>NUCLEOTIDE SEQUENCE [LARGE SCALE GENOMIC DNA]</scope>
    <source>
        <strain evidence="4 5">CPO519</strain>
    </source>
</reference>
<dbReference type="EMBL" id="JARTMM010000113">
    <property type="protein sequence ID" value="MDK4883616.1"/>
    <property type="molecule type" value="Genomic_DNA"/>
</dbReference>
<gene>
    <name evidence="4" type="ORF">P9867_021640</name>
    <name evidence="3" type="ORF">P9867_18725</name>
</gene>
<keyword evidence="3" id="KW-0238">DNA-binding</keyword>
<evidence type="ECO:0000256" key="2">
    <source>
        <dbReference type="SAM" id="MobiDB-lite"/>
    </source>
</evidence>
<dbReference type="Proteomes" id="UP001174156">
    <property type="component" value="Unassembled WGS sequence"/>
</dbReference>
<protein>
    <submittedName>
        <fullName evidence="3">Plasmid replication DNA-binding protein</fullName>
    </submittedName>
</protein>
<feature type="coiled-coil region" evidence="1">
    <location>
        <begin position="68"/>
        <end position="102"/>
    </location>
</feature>
<accession>A0AA90KPX3</accession>
<sequence length="182" mass="20673">MSLLTIVEASKQFNITRSRIYRALEKGTITAQIDADGVKRIDPTDMIRVFSGRKKTRTTTEAKKTGVSEQNETIVEMLKEQLKQAQDREQKLFNEIASIRKDFDDYKALITYQMPVSPPTPPEQPEAKRTSLDNESDASDTAQAIQRNDIGRTDQNTQKSDERAAPKKHGLFGRMIRTLIDD</sequence>
<evidence type="ECO:0000313" key="3">
    <source>
        <dbReference type="EMBL" id="MDK4883616.1"/>
    </source>
</evidence>
<keyword evidence="1" id="KW-0175">Coiled coil</keyword>
<evidence type="ECO:0000256" key="1">
    <source>
        <dbReference type="SAM" id="Coils"/>
    </source>
</evidence>
<evidence type="ECO:0000313" key="5">
    <source>
        <dbReference type="Proteomes" id="UP001174156"/>
    </source>
</evidence>
<comment type="caution">
    <text evidence="3">The sequence shown here is derived from an EMBL/GenBank/DDBJ whole genome shotgun (WGS) entry which is preliminary data.</text>
</comment>
<evidence type="ECO:0000313" key="4">
    <source>
        <dbReference type="EMBL" id="MEC5498934.1"/>
    </source>
</evidence>
<feature type="region of interest" description="Disordered" evidence="2">
    <location>
        <begin position="114"/>
        <end position="182"/>
    </location>
</feature>
<dbReference type="AlphaFoldDB" id="A0AA90KPX3"/>
<dbReference type="NCBIfam" id="NF038291">
    <property type="entry name" value="rep_pAB02_ORF2"/>
    <property type="match status" value="1"/>
</dbReference>
<reference evidence="3" key="2">
    <citation type="submission" date="2023-01" db="EMBL/GenBank/DDBJ databases">
        <title>Genomic dissection of endemic carbapenem resistance: metallo-beta-lactamase gene dissemination through clonal, plasmid and integron transfer pathways.</title>
        <authorList>
            <person name="Macesic N."/>
        </authorList>
    </citation>
    <scope>NUCLEOTIDE SEQUENCE</scope>
    <source>
        <strain evidence="3">CPO519</strain>
    </source>
</reference>
<organism evidence="3">
    <name type="scientific">Acinetobacter baumannii</name>
    <dbReference type="NCBI Taxonomy" id="470"/>
    <lineage>
        <taxon>Bacteria</taxon>
        <taxon>Pseudomonadati</taxon>
        <taxon>Pseudomonadota</taxon>
        <taxon>Gammaproteobacteria</taxon>
        <taxon>Moraxellales</taxon>
        <taxon>Moraxellaceae</taxon>
        <taxon>Acinetobacter</taxon>
        <taxon>Acinetobacter calcoaceticus/baumannii complex</taxon>
    </lineage>
</organism>